<proteinExistence type="predicted"/>
<feature type="domain" description="Glycosyltransferase 2-like" evidence="2">
    <location>
        <begin position="154"/>
        <end position="260"/>
    </location>
</feature>
<dbReference type="InterPro" id="IPR029044">
    <property type="entry name" value="Nucleotide-diphossugar_trans"/>
</dbReference>
<comment type="caution">
    <text evidence="4">The sequence shown here is derived from an EMBL/GenBank/DDBJ whole genome shotgun (WGS) entry which is preliminary data.</text>
</comment>
<evidence type="ECO:0000313" key="5">
    <source>
        <dbReference type="Proteomes" id="UP000578819"/>
    </source>
</evidence>
<evidence type="ECO:0000256" key="1">
    <source>
        <dbReference type="ARBA" id="ARBA00022679"/>
    </source>
</evidence>
<protein>
    <submittedName>
        <fullName evidence="4">Uncharacterized protein</fullName>
    </submittedName>
</protein>
<reference evidence="4 5" key="1">
    <citation type="submission" date="2020-08" db="EMBL/GenBank/DDBJ databases">
        <title>Sequencing the genomes of 1000 actinobacteria strains.</title>
        <authorList>
            <person name="Klenk H.-P."/>
        </authorList>
    </citation>
    <scope>NUCLEOTIDE SEQUENCE [LARGE SCALE GENOMIC DNA]</scope>
    <source>
        <strain evidence="4 5">DSM 45886</strain>
    </source>
</reference>
<evidence type="ECO:0000259" key="3">
    <source>
        <dbReference type="Pfam" id="PF02709"/>
    </source>
</evidence>
<dbReference type="GO" id="GO:0016740">
    <property type="term" value="F:transferase activity"/>
    <property type="evidence" value="ECO:0007669"/>
    <property type="project" value="UniProtKB-KW"/>
</dbReference>
<dbReference type="Gene3D" id="3.90.550.10">
    <property type="entry name" value="Spore Coat Polysaccharide Biosynthesis Protein SpsA, Chain A"/>
    <property type="match status" value="1"/>
</dbReference>
<dbReference type="Pfam" id="PF00535">
    <property type="entry name" value="Glycos_transf_2"/>
    <property type="match status" value="1"/>
</dbReference>
<dbReference type="AlphaFoldDB" id="A0A7W7SLU0"/>
<dbReference type="InterPro" id="IPR001173">
    <property type="entry name" value="Glyco_trans_2-like"/>
</dbReference>
<dbReference type="Pfam" id="PF02709">
    <property type="entry name" value="Glyco_transf_7C"/>
    <property type="match status" value="1"/>
</dbReference>
<dbReference type="Proteomes" id="UP000578819">
    <property type="component" value="Unassembled WGS sequence"/>
</dbReference>
<evidence type="ECO:0000259" key="2">
    <source>
        <dbReference type="Pfam" id="PF00535"/>
    </source>
</evidence>
<dbReference type="RefSeq" id="WP_184533001.1">
    <property type="nucleotide sequence ID" value="NZ_JACHJW010000001.1"/>
</dbReference>
<dbReference type="InterPro" id="IPR027791">
    <property type="entry name" value="Galactosyl_T_C"/>
</dbReference>
<organism evidence="4 5">
    <name type="scientific">Micromonospora polyrhachis</name>
    <dbReference type="NCBI Taxonomy" id="1282883"/>
    <lineage>
        <taxon>Bacteria</taxon>
        <taxon>Bacillati</taxon>
        <taxon>Actinomycetota</taxon>
        <taxon>Actinomycetes</taxon>
        <taxon>Micromonosporales</taxon>
        <taxon>Micromonosporaceae</taxon>
        <taxon>Micromonospora</taxon>
    </lineage>
</organism>
<gene>
    <name evidence="4" type="ORF">FHR38_000896</name>
</gene>
<keyword evidence="5" id="KW-1185">Reference proteome</keyword>
<feature type="domain" description="Galactosyltransferase C-terminal" evidence="3">
    <location>
        <begin position="307"/>
        <end position="341"/>
    </location>
</feature>
<accession>A0A7W7SLU0</accession>
<sequence>MLGVRPSDPEVLATAVADILVVAADPECARSCLFLWEKARPWVEAAVDRVKANKDEEVRSLGERLLDAPADPARYHAFKQALLARSEDPTMTEVFEAAWEAECVNRLGHHLGSRYVDDGAPQVTADDLRSLSPVAPPASGPEADVLIVIPFQDRDTGEVRLRNLLACLLTLRDQSYPRDRYRVVVVESDDVPRYRDLIEPLVDEYVFAPKSGIFNKSWAVNVGVMNAAGPTKVVCILDGDVLADREFIARNAARFQNPGTGGHLTYRNMFCLSDVATSIAIRQRLVHGAGQADPETLRGFMLRRPPGCCVWARISTFRRIGGMDERYEGWGGEDNDFAYRMDINSSFDTYQDWLLHMAHPAASVLTEDGELPNSAIPGLSWRPTEPIGRIDRFVAADLSGTPN</sequence>
<evidence type="ECO:0000313" key="4">
    <source>
        <dbReference type="EMBL" id="MBB4957163.1"/>
    </source>
</evidence>
<dbReference type="EMBL" id="JACHJW010000001">
    <property type="protein sequence ID" value="MBB4957163.1"/>
    <property type="molecule type" value="Genomic_DNA"/>
</dbReference>
<keyword evidence="1" id="KW-0808">Transferase</keyword>
<dbReference type="SUPFAM" id="SSF53448">
    <property type="entry name" value="Nucleotide-diphospho-sugar transferases"/>
    <property type="match status" value="1"/>
</dbReference>
<name>A0A7W7SLU0_9ACTN</name>